<dbReference type="EMBL" id="DWYA01000074">
    <property type="protein sequence ID" value="HJB40429.1"/>
    <property type="molecule type" value="Genomic_DNA"/>
</dbReference>
<protein>
    <submittedName>
        <fullName evidence="2">Uncharacterized protein</fullName>
    </submittedName>
</protein>
<accession>A0A9D2S1Z9</accession>
<name>A0A9D2S1Z9_9FIRM</name>
<sequence length="168" mass="18852">MTKYINRIPWRSVRKIVIGAILLSIAAVISVFIKESLDTLDPESSLPILTVQQNGQPFTDVYRAGYVWNFFTTVERRAPEVTEADIPLIPVTVAPQAVMTLDFSTEPSSLRVFRADNVLTSGYYEIADEDVSSFHAPSEPGIYVYKVLAEWGNRGSIQYYFALQIPAQ</sequence>
<feature type="transmembrane region" description="Helical" evidence="1">
    <location>
        <begin position="12"/>
        <end position="33"/>
    </location>
</feature>
<dbReference type="AlphaFoldDB" id="A0A9D2S1Z9"/>
<keyword evidence="1" id="KW-0472">Membrane</keyword>
<evidence type="ECO:0000256" key="1">
    <source>
        <dbReference type="SAM" id="Phobius"/>
    </source>
</evidence>
<keyword evidence="1" id="KW-1133">Transmembrane helix</keyword>
<proteinExistence type="predicted"/>
<evidence type="ECO:0000313" key="2">
    <source>
        <dbReference type="EMBL" id="HJB40429.1"/>
    </source>
</evidence>
<dbReference type="Proteomes" id="UP000824209">
    <property type="component" value="Unassembled WGS sequence"/>
</dbReference>
<evidence type="ECO:0000313" key="3">
    <source>
        <dbReference type="Proteomes" id="UP000824209"/>
    </source>
</evidence>
<gene>
    <name evidence="2" type="ORF">H9943_08560</name>
</gene>
<reference evidence="2" key="1">
    <citation type="journal article" date="2021" name="PeerJ">
        <title>Extensive microbial diversity within the chicken gut microbiome revealed by metagenomics and culture.</title>
        <authorList>
            <person name="Gilroy R."/>
            <person name="Ravi A."/>
            <person name="Getino M."/>
            <person name="Pursley I."/>
            <person name="Horton D.L."/>
            <person name="Alikhan N.F."/>
            <person name="Baker D."/>
            <person name="Gharbi K."/>
            <person name="Hall N."/>
            <person name="Watson M."/>
            <person name="Adriaenssens E.M."/>
            <person name="Foster-Nyarko E."/>
            <person name="Jarju S."/>
            <person name="Secka A."/>
            <person name="Antonio M."/>
            <person name="Oren A."/>
            <person name="Chaudhuri R.R."/>
            <person name="La Ragione R."/>
            <person name="Hildebrand F."/>
            <person name="Pallen M.J."/>
        </authorList>
    </citation>
    <scope>NUCLEOTIDE SEQUENCE</scope>
    <source>
        <strain evidence="2">ChiBcec8-14828</strain>
    </source>
</reference>
<comment type="caution">
    <text evidence="2">The sequence shown here is derived from an EMBL/GenBank/DDBJ whole genome shotgun (WGS) entry which is preliminary data.</text>
</comment>
<reference evidence="2" key="2">
    <citation type="submission" date="2021-04" db="EMBL/GenBank/DDBJ databases">
        <authorList>
            <person name="Gilroy R."/>
        </authorList>
    </citation>
    <scope>NUCLEOTIDE SEQUENCE</scope>
    <source>
        <strain evidence="2">ChiBcec8-14828</strain>
    </source>
</reference>
<organism evidence="2 3">
    <name type="scientific">Candidatus Ruthenibacterium avium</name>
    <dbReference type="NCBI Taxonomy" id="2838751"/>
    <lineage>
        <taxon>Bacteria</taxon>
        <taxon>Bacillati</taxon>
        <taxon>Bacillota</taxon>
        <taxon>Clostridia</taxon>
        <taxon>Eubacteriales</taxon>
        <taxon>Oscillospiraceae</taxon>
        <taxon>Ruthenibacterium</taxon>
    </lineage>
</organism>
<keyword evidence="1" id="KW-0812">Transmembrane</keyword>